<evidence type="ECO:0000256" key="3">
    <source>
        <dbReference type="ARBA" id="ARBA00022801"/>
    </source>
</evidence>
<name>A0ABR2WFM2_9FUNG</name>
<dbReference type="PANTHER" id="PTHR11271">
    <property type="entry name" value="GUANINE DEAMINASE"/>
    <property type="match status" value="1"/>
</dbReference>
<dbReference type="Gene3D" id="2.30.40.10">
    <property type="entry name" value="Urease, subunit C, domain 1"/>
    <property type="match status" value="1"/>
</dbReference>
<dbReference type="SUPFAM" id="SSF51556">
    <property type="entry name" value="Metallo-dependent hydrolases"/>
    <property type="match status" value="1"/>
</dbReference>
<evidence type="ECO:0000313" key="6">
    <source>
        <dbReference type="EMBL" id="KAK9760311.1"/>
    </source>
</evidence>
<keyword evidence="2" id="KW-0479">Metal-binding</keyword>
<dbReference type="InterPro" id="IPR051607">
    <property type="entry name" value="Metallo-dep_hydrolases"/>
</dbReference>
<keyword evidence="3" id="KW-0378">Hydrolase</keyword>
<evidence type="ECO:0000256" key="4">
    <source>
        <dbReference type="ARBA" id="ARBA00022833"/>
    </source>
</evidence>
<keyword evidence="4" id="KW-0862">Zinc</keyword>
<gene>
    <name evidence="6" type="ORF">K7432_015813</name>
</gene>
<evidence type="ECO:0000313" key="7">
    <source>
        <dbReference type="Proteomes" id="UP001479436"/>
    </source>
</evidence>
<reference evidence="6 7" key="1">
    <citation type="submission" date="2023-04" db="EMBL/GenBank/DDBJ databases">
        <title>Genome of Basidiobolus ranarum AG-B5.</title>
        <authorList>
            <person name="Stajich J.E."/>
            <person name="Carter-House D."/>
            <person name="Gryganskyi A."/>
        </authorList>
    </citation>
    <scope>NUCLEOTIDE SEQUENCE [LARGE SCALE GENOMIC DNA]</scope>
    <source>
        <strain evidence="6 7">AG-B5</strain>
    </source>
</reference>
<dbReference type="InterPro" id="IPR011059">
    <property type="entry name" value="Metal-dep_hydrolase_composite"/>
</dbReference>
<dbReference type="InterPro" id="IPR006680">
    <property type="entry name" value="Amidohydro-rel"/>
</dbReference>
<dbReference type="InterPro" id="IPR032466">
    <property type="entry name" value="Metal_Hydrolase"/>
</dbReference>
<organism evidence="6 7">
    <name type="scientific">Basidiobolus ranarum</name>
    <dbReference type="NCBI Taxonomy" id="34480"/>
    <lineage>
        <taxon>Eukaryota</taxon>
        <taxon>Fungi</taxon>
        <taxon>Fungi incertae sedis</taxon>
        <taxon>Zoopagomycota</taxon>
        <taxon>Entomophthoromycotina</taxon>
        <taxon>Basidiobolomycetes</taxon>
        <taxon>Basidiobolales</taxon>
        <taxon>Basidiobolaceae</taxon>
        <taxon>Basidiobolus</taxon>
    </lineage>
</organism>
<protein>
    <recommendedName>
        <fullName evidence="5">Amidohydrolase-related domain-containing protein</fullName>
    </recommendedName>
</protein>
<dbReference type="EMBL" id="JASJQH010002290">
    <property type="protein sequence ID" value="KAK9760311.1"/>
    <property type="molecule type" value="Genomic_DNA"/>
</dbReference>
<dbReference type="Proteomes" id="UP001479436">
    <property type="component" value="Unassembled WGS sequence"/>
</dbReference>
<dbReference type="PANTHER" id="PTHR11271:SF6">
    <property type="entry name" value="GUANINE DEAMINASE"/>
    <property type="match status" value="1"/>
</dbReference>
<comment type="caution">
    <text evidence="6">The sequence shown here is derived from an EMBL/GenBank/DDBJ whole genome shotgun (WGS) entry which is preliminary data.</text>
</comment>
<sequence length="162" mass="18924">MHWCLSEYESEAKLIAHNHGVNLTRLDNRKFIMPGLIDTHIHAPQYVFTGSGTDLQLLDWLENYTFPREAQFNNTRYATMAYNLAVDRVIHGGSTTASYYATIHLEASKILADVVEKRGQRALYIIYRFSLTWMKMWMKLLVLRRSTRVTLITPLYTMPMVY</sequence>
<evidence type="ECO:0000256" key="2">
    <source>
        <dbReference type="ARBA" id="ARBA00022723"/>
    </source>
</evidence>
<accession>A0ABR2WFM2</accession>
<dbReference type="Gene3D" id="3.20.20.140">
    <property type="entry name" value="Metal-dependent hydrolases"/>
    <property type="match status" value="1"/>
</dbReference>
<feature type="domain" description="Amidohydrolase-related" evidence="5">
    <location>
        <begin position="31"/>
        <end position="123"/>
    </location>
</feature>
<evidence type="ECO:0000259" key="5">
    <source>
        <dbReference type="Pfam" id="PF01979"/>
    </source>
</evidence>
<proteinExistence type="predicted"/>
<evidence type="ECO:0000256" key="1">
    <source>
        <dbReference type="ARBA" id="ARBA00001947"/>
    </source>
</evidence>
<dbReference type="Pfam" id="PF01979">
    <property type="entry name" value="Amidohydro_1"/>
    <property type="match status" value="1"/>
</dbReference>
<comment type="cofactor">
    <cofactor evidence="1">
        <name>Zn(2+)</name>
        <dbReference type="ChEBI" id="CHEBI:29105"/>
    </cofactor>
</comment>
<keyword evidence="7" id="KW-1185">Reference proteome</keyword>